<proteinExistence type="predicted"/>
<accession>A0A8K0URD4</accession>
<sequence>MTDARSHRRATAARQWTLTRSPYLPEGQCLPSVVSTRKPLLCFDGGMSGAVCSISPTSDFLSYFPTSSGCYSHTLTTDGGPPHSHFVVSSRLWSQLALWKMPLKVAITLLYCEIDRQCCIALLLSGSAFSAATPISTLVMLFLSIPRGFLEGNHGL</sequence>
<evidence type="ECO:0000256" key="1">
    <source>
        <dbReference type="SAM" id="Phobius"/>
    </source>
</evidence>
<feature type="transmembrane region" description="Helical" evidence="1">
    <location>
        <begin position="120"/>
        <end position="143"/>
    </location>
</feature>
<gene>
    <name evidence="2" type="ORF">BXZ70DRAFT_138895</name>
</gene>
<keyword evidence="3" id="KW-1185">Reference proteome</keyword>
<evidence type="ECO:0000313" key="2">
    <source>
        <dbReference type="EMBL" id="KAH8100940.1"/>
    </source>
</evidence>
<evidence type="ECO:0000313" key="3">
    <source>
        <dbReference type="Proteomes" id="UP000813824"/>
    </source>
</evidence>
<keyword evidence="1" id="KW-0472">Membrane</keyword>
<dbReference type="Proteomes" id="UP000813824">
    <property type="component" value="Unassembled WGS sequence"/>
</dbReference>
<keyword evidence="1" id="KW-0812">Transmembrane</keyword>
<name>A0A8K0URD4_9AGAR</name>
<dbReference type="EMBL" id="JAEVFJ010000014">
    <property type="protein sequence ID" value="KAH8100940.1"/>
    <property type="molecule type" value="Genomic_DNA"/>
</dbReference>
<reference evidence="2" key="1">
    <citation type="journal article" date="2021" name="New Phytol.">
        <title>Evolutionary innovations through gain and loss of genes in the ectomycorrhizal Boletales.</title>
        <authorList>
            <person name="Wu G."/>
            <person name="Miyauchi S."/>
            <person name="Morin E."/>
            <person name="Kuo A."/>
            <person name="Drula E."/>
            <person name="Varga T."/>
            <person name="Kohler A."/>
            <person name="Feng B."/>
            <person name="Cao Y."/>
            <person name="Lipzen A."/>
            <person name="Daum C."/>
            <person name="Hundley H."/>
            <person name="Pangilinan J."/>
            <person name="Johnson J."/>
            <person name="Barry K."/>
            <person name="LaButti K."/>
            <person name="Ng V."/>
            <person name="Ahrendt S."/>
            <person name="Min B."/>
            <person name="Choi I.G."/>
            <person name="Park H."/>
            <person name="Plett J.M."/>
            <person name="Magnuson J."/>
            <person name="Spatafora J.W."/>
            <person name="Nagy L.G."/>
            <person name="Henrissat B."/>
            <person name="Grigoriev I.V."/>
            <person name="Yang Z.L."/>
            <person name="Xu J."/>
            <person name="Martin F.M."/>
        </authorList>
    </citation>
    <scope>NUCLEOTIDE SEQUENCE</scope>
    <source>
        <strain evidence="2">KKN 215</strain>
    </source>
</reference>
<protein>
    <submittedName>
        <fullName evidence="2">Uncharacterized protein</fullName>
    </submittedName>
</protein>
<dbReference type="AlphaFoldDB" id="A0A8K0URD4"/>
<comment type="caution">
    <text evidence="2">The sequence shown here is derived from an EMBL/GenBank/DDBJ whole genome shotgun (WGS) entry which is preliminary data.</text>
</comment>
<organism evidence="2 3">
    <name type="scientific">Cristinia sonorae</name>
    <dbReference type="NCBI Taxonomy" id="1940300"/>
    <lineage>
        <taxon>Eukaryota</taxon>
        <taxon>Fungi</taxon>
        <taxon>Dikarya</taxon>
        <taxon>Basidiomycota</taxon>
        <taxon>Agaricomycotina</taxon>
        <taxon>Agaricomycetes</taxon>
        <taxon>Agaricomycetidae</taxon>
        <taxon>Agaricales</taxon>
        <taxon>Pleurotineae</taxon>
        <taxon>Stephanosporaceae</taxon>
        <taxon>Cristinia</taxon>
    </lineage>
</organism>
<keyword evidence="1" id="KW-1133">Transmembrane helix</keyword>